<dbReference type="InterPro" id="IPR050545">
    <property type="entry name" value="Mycobact_MmpL"/>
</dbReference>
<evidence type="ECO:0000256" key="6">
    <source>
        <dbReference type="SAM" id="Phobius"/>
    </source>
</evidence>
<dbReference type="Proteomes" id="UP000198771">
    <property type="component" value="Unassembled WGS sequence"/>
</dbReference>
<keyword evidence="5 6" id="KW-0472">Membrane</keyword>
<evidence type="ECO:0000313" key="9">
    <source>
        <dbReference type="Proteomes" id="UP000198771"/>
    </source>
</evidence>
<reference evidence="8 9" key="1">
    <citation type="submission" date="2016-10" db="EMBL/GenBank/DDBJ databases">
        <authorList>
            <person name="de Groot N.N."/>
        </authorList>
    </citation>
    <scope>NUCLEOTIDE SEQUENCE [LARGE SCALE GENOMIC DNA]</scope>
    <source>
        <strain evidence="8 9">ASO4-2</strain>
    </source>
</reference>
<dbReference type="STRING" id="617002.SAMN05660653_02953"/>
<dbReference type="InterPro" id="IPR000731">
    <property type="entry name" value="SSD"/>
</dbReference>
<protein>
    <recommendedName>
        <fullName evidence="7">SSD domain-containing protein</fullName>
    </recommendedName>
</protein>
<feature type="transmembrane region" description="Helical" evidence="6">
    <location>
        <begin position="398"/>
        <end position="416"/>
    </location>
</feature>
<keyword evidence="2" id="KW-1003">Cell membrane</keyword>
<keyword evidence="3 6" id="KW-0812">Transmembrane</keyword>
<feature type="transmembrane region" description="Helical" evidence="6">
    <location>
        <begin position="12"/>
        <end position="30"/>
    </location>
</feature>
<feature type="transmembrane region" description="Helical" evidence="6">
    <location>
        <begin position="691"/>
        <end position="715"/>
    </location>
</feature>
<feature type="transmembrane region" description="Helical" evidence="6">
    <location>
        <begin position="270"/>
        <end position="291"/>
    </location>
</feature>
<dbReference type="GO" id="GO:0005886">
    <property type="term" value="C:plasma membrane"/>
    <property type="evidence" value="ECO:0007669"/>
    <property type="project" value="UniProtKB-SubCell"/>
</dbReference>
<evidence type="ECO:0000256" key="3">
    <source>
        <dbReference type="ARBA" id="ARBA00022692"/>
    </source>
</evidence>
<feature type="transmembrane region" description="Helical" evidence="6">
    <location>
        <begin position="597"/>
        <end position="616"/>
    </location>
</feature>
<keyword evidence="9" id="KW-1185">Reference proteome</keyword>
<dbReference type="PANTHER" id="PTHR33406">
    <property type="entry name" value="MEMBRANE PROTEIN MJ1562-RELATED"/>
    <property type="match status" value="1"/>
</dbReference>
<evidence type="ECO:0000256" key="5">
    <source>
        <dbReference type="ARBA" id="ARBA00023136"/>
    </source>
</evidence>
<proteinExistence type="predicted"/>
<comment type="subcellular location">
    <subcellularLocation>
        <location evidence="1">Cell membrane</location>
        <topology evidence="1">Multi-pass membrane protein</topology>
    </subcellularLocation>
</comment>
<dbReference type="OrthoDB" id="5505487at2"/>
<name>A0A1G6EN78_9BACT</name>
<evidence type="ECO:0000256" key="1">
    <source>
        <dbReference type="ARBA" id="ARBA00004651"/>
    </source>
</evidence>
<sequence length="755" mass="84394">MKSISGFVVRHPLASLVASVMVGLFFFLQIPKLTTIDNVDYFVVDDDPDFAYYEEIRSIFGEDEFFVIAFRQPDVFTERNLHLLRDLTRELESHPGSRNVKSLANVDYVDGAQEFFDVRPFLETIPDTREGLERLREQAMSTPLYLDNLISRDAETLAIIVYPHDHPDDHEFRRRFLDDVANMLARHEAEGTRFHLAGNTVSNVFLSRYVQQDLATFIPLTITLVALVILAVFKNLRLTLLAMVNIMFCLGATVGFMALTGTAMHNVTSVVPSLVMALALADTVHIFSYLDKDYLGAEQNKHAALRRVLDKVILPCFLTSLTTAVGFFSLSVSTLLPIREFAYVASMGMLLEFFFSFFLLPPLILFCNPSKIYRSRRTEHGLSGILFATSRFVRKQHVRICFVVLLIVIGSGWFAGKIQMETNLLEYFKKESPLRQDLDFVQQHLSGVATMDISLRANSDFAFSEPENLLLLDAIQSFMHGLPGVDTSLSFADYIKDMNKSFHDEDPQFYVVPEERDLIAQYLLLYDSRDIDDYINRSLDHARIVLRLSETSSARQAELIEATQIFLAELEADGIAIRITGNVVQQVNVIQALLDSLMASLALAVGVIALIMFLVLRSIKMGLLSFVPNIFPLLVNFGIMGLLGIPLDTSTALIAVVALGIAVDDTIHFLMEYDTHRKTGLPIAASLEQAVMNKGLAIVTTSVILSIGFGVLVFSNFVPTIYFGLLSALVMVTALIGDLILLPAIILLKKDRPAT</sequence>
<gene>
    <name evidence="8" type="ORF">SAMN05660653_02953</name>
</gene>
<evidence type="ECO:0000259" key="7">
    <source>
        <dbReference type="PROSITE" id="PS50156"/>
    </source>
</evidence>
<organism evidence="8 9">
    <name type="scientific">Desulfonatronum thiosulfatophilum</name>
    <dbReference type="NCBI Taxonomy" id="617002"/>
    <lineage>
        <taxon>Bacteria</taxon>
        <taxon>Pseudomonadati</taxon>
        <taxon>Thermodesulfobacteriota</taxon>
        <taxon>Desulfovibrionia</taxon>
        <taxon>Desulfovibrionales</taxon>
        <taxon>Desulfonatronaceae</taxon>
        <taxon>Desulfonatronum</taxon>
    </lineage>
</organism>
<dbReference type="AlphaFoldDB" id="A0A1G6EN78"/>
<feature type="transmembrane region" description="Helical" evidence="6">
    <location>
        <begin position="312"/>
        <end position="336"/>
    </location>
</feature>
<feature type="transmembrane region" description="Helical" evidence="6">
    <location>
        <begin position="214"/>
        <end position="233"/>
    </location>
</feature>
<feature type="domain" description="SSD" evidence="7">
    <location>
        <begin position="238"/>
        <end position="366"/>
    </location>
</feature>
<dbReference type="Pfam" id="PF03176">
    <property type="entry name" value="MMPL"/>
    <property type="match status" value="2"/>
</dbReference>
<dbReference type="RefSeq" id="WP_092123428.1">
    <property type="nucleotide sequence ID" value="NZ_FMXO01000019.1"/>
</dbReference>
<feature type="domain" description="SSD" evidence="7">
    <location>
        <begin position="621"/>
        <end position="748"/>
    </location>
</feature>
<accession>A0A1G6EN78</accession>
<dbReference type="PROSITE" id="PS50156">
    <property type="entry name" value="SSD"/>
    <property type="match status" value="2"/>
</dbReference>
<dbReference type="PANTHER" id="PTHR33406:SF12">
    <property type="entry name" value="BLR2997 PROTEIN"/>
    <property type="match status" value="1"/>
</dbReference>
<dbReference type="EMBL" id="FMXO01000019">
    <property type="protein sequence ID" value="SDB58335.1"/>
    <property type="molecule type" value="Genomic_DNA"/>
</dbReference>
<dbReference type="Gene3D" id="1.20.1640.10">
    <property type="entry name" value="Multidrug efflux transporter AcrB transmembrane domain"/>
    <property type="match status" value="2"/>
</dbReference>
<dbReference type="SUPFAM" id="SSF82866">
    <property type="entry name" value="Multidrug efflux transporter AcrB transmembrane domain"/>
    <property type="match status" value="2"/>
</dbReference>
<feature type="transmembrane region" description="Helical" evidence="6">
    <location>
        <begin position="342"/>
        <end position="367"/>
    </location>
</feature>
<evidence type="ECO:0000256" key="2">
    <source>
        <dbReference type="ARBA" id="ARBA00022475"/>
    </source>
</evidence>
<feature type="transmembrane region" description="Helical" evidence="6">
    <location>
        <begin position="623"/>
        <end position="645"/>
    </location>
</feature>
<evidence type="ECO:0000313" key="8">
    <source>
        <dbReference type="EMBL" id="SDB58335.1"/>
    </source>
</evidence>
<feature type="transmembrane region" description="Helical" evidence="6">
    <location>
        <begin position="240"/>
        <end position="264"/>
    </location>
</feature>
<feature type="transmembrane region" description="Helical" evidence="6">
    <location>
        <begin position="721"/>
        <end position="748"/>
    </location>
</feature>
<keyword evidence="4 6" id="KW-1133">Transmembrane helix</keyword>
<evidence type="ECO:0000256" key="4">
    <source>
        <dbReference type="ARBA" id="ARBA00022989"/>
    </source>
</evidence>
<dbReference type="InterPro" id="IPR004869">
    <property type="entry name" value="MMPL_dom"/>
</dbReference>